<name>A0A1H8CDL9_9BACL</name>
<evidence type="ECO:0000313" key="2">
    <source>
        <dbReference type="EMBL" id="SEM93106.1"/>
    </source>
</evidence>
<evidence type="ECO:0000313" key="3">
    <source>
        <dbReference type="Proteomes" id="UP000199695"/>
    </source>
</evidence>
<sequence length="149" mass="18505">MARVVRSLMAGIIRHVMAGVVIRSVMMRISAIFHIPLEHFLFIFMAHFHVVIQVAQHMGIAGQMIVHGHHMFHRRHHRHHRSFHRRPGPFDRRVRRHRPLWLRCWSDWCRLHRWQRLHRRQRLHRWHGFFLHNLHTLFRFLTVYPMLFL</sequence>
<evidence type="ECO:0000256" key="1">
    <source>
        <dbReference type="SAM" id="Phobius"/>
    </source>
</evidence>
<keyword evidence="3" id="KW-1185">Reference proteome</keyword>
<dbReference type="STRING" id="1173111.SAMN05444955_103228"/>
<reference evidence="2 3" key="1">
    <citation type="submission" date="2016-10" db="EMBL/GenBank/DDBJ databases">
        <authorList>
            <person name="de Groot N.N."/>
        </authorList>
    </citation>
    <scope>NUCLEOTIDE SEQUENCE [LARGE SCALE GENOMIC DNA]</scope>
    <source>
        <strain evidence="2 3">DSM 46701</strain>
    </source>
</reference>
<feature type="transmembrane region" description="Helical" evidence="1">
    <location>
        <begin position="126"/>
        <end position="147"/>
    </location>
</feature>
<feature type="transmembrane region" description="Helical" evidence="1">
    <location>
        <begin position="41"/>
        <end position="66"/>
    </location>
</feature>
<keyword evidence="1" id="KW-1133">Transmembrane helix</keyword>
<gene>
    <name evidence="2" type="ORF">SAMN05444955_103228</name>
</gene>
<feature type="transmembrane region" description="Helical" evidence="1">
    <location>
        <begin position="12"/>
        <end position="35"/>
    </location>
</feature>
<dbReference type="EMBL" id="FOCQ01000003">
    <property type="protein sequence ID" value="SEM93106.1"/>
    <property type="molecule type" value="Genomic_DNA"/>
</dbReference>
<organism evidence="2 3">
    <name type="scientific">Lihuaxuella thermophila</name>
    <dbReference type="NCBI Taxonomy" id="1173111"/>
    <lineage>
        <taxon>Bacteria</taxon>
        <taxon>Bacillati</taxon>
        <taxon>Bacillota</taxon>
        <taxon>Bacilli</taxon>
        <taxon>Bacillales</taxon>
        <taxon>Thermoactinomycetaceae</taxon>
        <taxon>Lihuaxuella</taxon>
    </lineage>
</organism>
<accession>A0A1H8CDL9</accession>
<keyword evidence="1" id="KW-0472">Membrane</keyword>
<keyword evidence="1" id="KW-0812">Transmembrane</keyword>
<dbReference type="AlphaFoldDB" id="A0A1H8CDL9"/>
<dbReference type="Proteomes" id="UP000199695">
    <property type="component" value="Unassembled WGS sequence"/>
</dbReference>
<protein>
    <submittedName>
        <fullName evidence="2">Uncharacterized protein</fullName>
    </submittedName>
</protein>
<proteinExistence type="predicted"/>